<evidence type="ECO:0000313" key="6">
    <source>
        <dbReference type="EMBL" id="MCH4822440.1"/>
    </source>
</evidence>
<organism evidence="6 7">
    <name type="scientific">Christiangramia lutea</name>
    <dbReference type="NCBI Taxonomy" id="1607951"/>
    <lineage>
        <taxon>Bacteria</taxon>
        <taxon>Pseudomonadati</taxon>
        <taxon>Bacteroidota</taxon>
        <taxon>Flavobacteriia</taxon>
        <taxon>Flavobacteriales</taxon>
        <taxon>Flavobacteriaceae</taxon>
        <taxon>Christiangramia</taxon>
    </lineage>
</organism>
<keyword evidence="3" id="KW-0998">Cell outer membrane</keyword>
<dbReference type="GO" id="GO:0009279">
    <property type="term" value="C:cell outer membrane"/>
    <property type="evidence" value="ECO:0007669"/>
    <property type="project" value="UniProtKB-SubCell"/>
</dbReference>
<dbReference type="SUPFAM" id="SSF56935">
    <property type="entry name" value="Porins"/>
    <property type="match status" value="1"/>
</dbReference>
<proteinExistence type="predicted"/>
<dbReference type="PANTHER" id="PTHR40980">
    <property type="entry name" value="PLUG DOMAIN-CONTAINING PROTEIN"/>
    <property type="match status" value="1"/>
</dbReference>
<evidence type="ECO:0000256" key="4">
    <source>
        <dbReference type="SAM" id="SignalP"/>
    </source>
</evidence>
<feature type="chain" id="PRO_5040926242" evidence="4">
    <location>
        <begin position="21"/>
        <end position="807"/>
    </location>
</feature>
<name>A0A9X1V248_9FLAO</name>
<keyword evidence="2" id="KW-0472">Membrane</keyword>
<dbReference type="Pfam" id="PF14905">
    <property type="entry name" value="OMP_b-brl_3"/>
    <property type="match status" value="1"/>
</dbReference>
<evidence type="ECO:0000256" key="1">
    <source>
        <dbReference type="ARBA" id="ARBA00004442"/>
    </source>
</evidence>
<feature type="domain" description="Outer membrane protein beta-barrel" evidence="5">
    <location>
        <begin position="379"/>
        <end position="780"/>
    </location>
</feature>
<evidence type="ECO:0000256" key="3">
    <source>
        <dbReference type="ARBA" id="ARBA00023237"/>
    </source>
</evidence>
<dbReference type="AlphaFoldDB" id="A0A9X1V248"/>
<dbReference type="InterPro" id="IPR041700">
    <property type="entry name" value="OMP_b-brl_3"/>
</dbReference>
<evidence type="ECO:0000313" key="7">
    <source>
        <dbReference type="Proteomes" id="UP001139226"/>
    </source>
</evidence>
<dbReference type="PANTHER" id="PTHR40980:SF4">
    <property type="entry name" value="TONB-DEPENDENT RECEPTOR-LIKE BETA-BARREL DOMAIN-CONTAINING PROTEIN"/>
    <property type="match status" value="1"/>
</dbReference>
<evidence type="ECO:0000259" key="5">
    <source>
        <dbReference type="Pfam" id="PF14905"/>
    </source>
</evidence>
<comment type="subcellular location">
    <subcellularLocation>
        <location evidence="1">Cell outer membrane</location>
    </subcellularLocation>
</comment>
<reference evidence="6" key="1">
    <citation type="submission" date="2022-03" db="EMBL/GenBank/DDBJ databases">
        <title>Gramella crocea sp. nov., isolated from activated sludge of a seafood processing plant.</title>
        <authorList>
            <person name="Zhang X."/>
        </authorList>
    </citation>
    <scope>NUCLEOTIDE SEQUENCE</scope>
    <source>
        <strain evidence="6">YJ019</strain>
    </source>
</reference>
<dbReference type="PROSITE" id="PS51257">
    <property type="entry name" value="PROKAR_LIPOPROTEIN"/>
    <property type="match status" value="1"/>
</dbReference>
<dbReference type="InterPro" id="IPR008969">
    <property type="entry name" value="CarboxyPept-like_regulatory"/>
</dbReference>
<dbReference type="Proteomes" id="UP001139226">
    <property type="component" value="Unassembled WGS sequence"/>
</dbReference>
<sequence>MLKIKFAPLIFLLFSCAVYSQSEVKGKVLDQNNSPVAFANVILLNAEDSTSVYKGGITEEDGFFILNNIEDSTYLLKVSFIGYSDNLQKIKIKGDTNIAPIVLQEGSNDLDEVVVNARKPKISRKIDRLVFDVENTTLSTGNSFEILKRTPGVVVSQGQLLVKNRPATVYINDRKVYLTSQELQQLLEGFSAENIKTVEVITNPPARYDAEGGAILNITTSKNISIGYKGSLNASNTIAILPKYDVGTSQYYKNDWLNLYASYNYSQRDLVKVDESFLEFYEPNGDVDSRWLTDFERNTNRLSHSLNTILDFTLSEKSTLSLSANIQLIPDVDSQIDGQTDIYDQNNSLDSLFTTDSKLHSTTDNILLAATYNTTLGDNGTLSAVANYINYDNGQFQHIMTEYFQADGSFIRDNSFTTEANQNSEIYTGQVDITTPLGSSSFETGLKYSGLRTESGQDYFDTNTGTRQFSGNLSDNLNYEEDIMAAYASLTKDWEKWSLKLGLRGEYTEVLGVSDSEGLVNSQDYFELFPTFYLNYNASDNHAFGLEYSRRITRPRFETLNTYRYFLNENNFKDGNPNLVPAISNMIKFSYSYNNKWFFDLYWDRANNEIATIPFQDNVNRNLRSTSLNMDFYQQFSFDIGYYAYLNDWWYLTAYSSFFYMQNDFPALESGGQIVTNDTFGAYLYAGNFFTLSKDGTFSGELTSTYIPDYIVGSYEFEEPQFGLNLGLRKTFFDSRLVATVNVEDVFNTMNIPLRSQYLDQNYSYFAKPESRLVRFGVTYKFGNFKLGDNKRAITAEENERLQTQNQ</sequence>
<dbReference type="RefSeq" id="WP_240712569.1">
    <property type="nucleotide sequence ID" value="NZ_JAKVTV010000001.1"/>
</dbReference>
<keyword evidence="7" id="KW-1185">Reference proteome</keyword>
<accession>A0A9X1V248</accession>
<gene>
    <name evidence="6" type="ORF">ML462_04580</name>
</gene>
<dbReference type="SUPFAM" id="SSF49464">
    <property type="entry name" value="Carboxypeptidase regulatory domain-like"/>
    <property type="match status" value="1"/>
</dbReference>
<protein>
    <submittedName>
        <fullName evidence="6">TonB-dependent receptor</fullName>
    </submittedName>
</protein>
<dbReference type="InterPro" id="IPR036942">
    <property type="entry name" value="Beta-barrel_TonB_sf"/>
</dbReference>
<comment type="caution">
    <text evidence="6">The sequence shown here is derived from an EMBL/GenBank/DDBJ whole genome shotgun (WGS) entry which is preliminary data.</text>
</comment>
<dbReference type="Pfam" id="PF13715">
    <property type="entry name" value="CarbopepD_reg_2"/>
    <property type="match status" value="1"/>
</dbReference>
<evidence type="ECO:0000256" key="2">
    <source>
        <dbReference type="ARBA" id="ARBA00023136"/>
    </source>
</evidence>
<dbReference type="Gene3D" id="2.60.40.1120">
    <property type="entry name" value="Carboxypeptidase-like, regulatory domain"/>
    <property type="match status" value="1"/>
</dbReference>
<dbReference type="EMBL" id="JAKVTV010000001">
    <property type="protein sequence ID" value="MCH4822440.1"/>
    <property type="molecule type" value="Genomic_DNA"/>
</dbReference>
<dbReference type="Gene3D" id="2.40.170.20">
    <property type="entry name" value="TonB-dependent receptor, beta-barrel domain"/>
    <property type="match status" value="1"/>
</dbReference>
<keyword evidence="4" id="KW-0732">Signal</keyword>
<feature type="signal peptide" evidence="4">
    <location>
        <begin position="1"/>
        <end position="20"/>
    </location>
</feature>
<keyword evidence="6" id="KW-0675">Receptor</keyword>